<feature type="non-terminal residue" evidence="3">
    <location>
        <position position="228"/>
    </location>
</feature>
<dbReference type="SUPFAM" id="SSF53300">
    <property type="entry name" value="vWA-like"/>
    <property type="match status" value="1"/>
</dbReference>
<dbReference type="SMART" id="SM00327">
    <property type="entry name" value="VWA"/>
    <property type="match status" value="1"/>
</dbReference>
<dbReference type="PANTHER" id="PTHR24020:SF84">
    <property type="entry name" value="VWFA DOMAIN-CONTAINING PROTEIN"/>
    <property type="match status" value="1"/>
</dbReference>
<dbReference type="InterPro" id="IPR050525">
    <property type="entry name" value="ECM_Assembly_Org"/>
</dbReference>
<dbReference type="InterPro" id="IPR002035">
    <property type="entry name" value="VWF_A"/>
</dbReference>
<dbReference type="CDD" id="cd01450">
    <property type="entry name" value="vWFA_subfamily_ECM"/>
    <property type="match status" value="1"/>
</dbReference>
<feature type="signal peptide" evidence="1">
    <location>
        <begin position="1"/>
        <end position="21"/>
    </location>
</feature>
<feature type="chain" id="PRO_5002113748" description="VWFA domain-containing protein" evidence="1">
    <location>
        <begin position="22"/>
        <end position="228"/>
    </location>
</feature>
<dbReference type="PANTHER" id="PTHR24020">
    <property type="entry name" value="COLLAGEN ALPHA"/>
    <property type="match status" value="1"/>
</dbReference>
<dbReference type="PROSITE" id="PS50234">
    <property type="entry name" value="VWFA"/>
    <property type="match status" value="1"/>
</dbReference>
<reference evidence="3" key="1">
    <citation type="submission" date="2014-12" db="EMBL/GenBank/DDBJ databases">
        <title>Insight into the proteome of Arion vulgaris.</title>
        <authorList>
            <person name="Aradska J."/>
            <person name="Bulat T."/>
            <person name="Smidak R."/>
            <person name="Sarate P."/>
            <person name="Gangsoo J."/>
            <person name="Sialana F."/>
            <person name="Bilban M."/>
            <person name="Lubec G."/>
        </authorList>
    </citation>
    <scope>NUCLEOTIDE SEQUENCE</scope>
    <source>
        <tissue evidence="3">Skin</tissue>
    </source>
</reference>
<sequence>MQIFAIFSLTVLLAYATLTDSAPSGADACNGCEVDLLLVIDSSNSINDIGWPRLIAFLVSLVVKLPVDQSCVQIAALQFSTRIEHLFYFNQFHTSEALSAYIQNNITHLKENTNTAGALDSIASRGYFTEANGARPGSLKNVLIITDGRPDNQGAAVTSAKTIRDQGVNFIAAAIGSALVDALGQVVGDASRVFSARSYKDLTTIESLLLSAVCEAPTTTAEPTTTTP</sequence>
<dbReference type="PRINTS" id="PR00453">
    <property type="entry name" value="VWFADOMAIN"/>
</dbReference>
<gene>
    <name evidence="3" type="primary">ORF188950</name>
</gene>
<evidence type="ECO:0000259" key="2">
    <source>
        <dbReference type="PROSITE" id="PS50234"/>
    </source>
</evidence>
<evidence type="ECO:0000313" key="3">
    <source>
        <dbReference type="EMBL" id="CEK92563.1"/>
    </source>
</evidence>
<accession>A0A0B7BHY8</accession>
<keyword evidence="1" id="KW-0732">Signal</keyword>
<dbReference type="Gene3D" id="3.40.50.410">
    <property type="entry name" value="von Willebrand factor, type A domain"/>
    <property type="match status" value="1"/>
</dbReference>
<proteinExistence type="predicted"/>
<evidence type="ECO:0000256" key="1">
    <source>
        <dbReference type="SAM" id="SignalP"/>
    </source>
</evidence>
<organism evidence="3">
    <name type="scientific">Arion vulgaris</name>
    <dbReference type="NCBI Taxonomy" id="1028688"/>
    <lineage>
        <taxon>Eukaryota</taxon>
        <taxon>Metazoa</taxon>
        <taxon>Spiralia</taxon>
        <taxon>Lophotrochozoa</taxon>
        <taxon>Mollusca</taxon>
        <taxon>Gastropoda</taxon>
        <taxon>Heterobranchia</taxon>
        <taxon>Euthyneura</taxon>
        <taxon>Panpulmonata</taxon>
        <taxon>Eupulmonata</taxon>
        <taxon>Stylommatophora</taxon>
        <taxon>Helicina</taxon>
        <taxon>Arionoidea</taxon>
        <taxon>Arionidae</taxon>
        <taxon>Arion</taxon>
    </lineage>
</organism>
<dbReference type="AlphaFoldDB" id="A0A0B7BHY8"/>
<feature type="domain" description="VWFA" evidence="2">
    <location>
        <begin position="35"/>
        <end position="213"/>
    </location>
</feature>
<dbReference type="InterPro" id="IPR036465">
    <property type="entry name" value="vWFA_dom_sf"/>
</dbReference>
<name>A0A0B7BHY8_9EUPU</name>
<protein>
    <recommendedName>
        <fullName evidence="2">VWFA domain-containing protein</fullName>
    </recommendedName>
</protein>
<dbReference type="Pfam" id="PF00092">
    <property type="entry name" value="VWA"/>
    <property type="match status" value="1"/>
</dbReference>
<dbReference type="EMBL" id="HACG01045698">
    <property type="protein sequence ID" value="CEK92563.1"/>
    <property type="molecule type" value="Transcribed_RNA"/>
</dbReference>